<dbReference type="EMBL" id="PXOA01000481">
    <property type="protein sequence ID" value="RFU75037.1"/>
    <property type="molecule type" value="Genomic_DNA"/>
</dbReference>
<dbReference type="UniPathway" id="UPA00988"/>
<comment type="pathway">
    <text evidence="1">tRNA modification; 5-methoxycarbonylmethyl-2-thiouridine-tRNA biosynthesis.</text>
</comment>
<reference evidence="3 4" key="1">
    <citation type="journal article" date="2018" name="PLoS Pathog.">
        <title>Evolution of structural diversity of trichothecenes, a family of toxins produced by plant pathogenic and entomopathogenic fungi.</title>
        <authorList>
            <person name="Proctor R.H."/>
            <person name="McCormick S.P."/>
            <person name="Kim H.S."/>
            <person name="Cardoza R.E."/>
            <person name="Stanley A.M."/>
            <person name="Lindo L."/>
            <person name="Kelly A."/>
            <person name="Brown D.W."/>
            <person name="Lee T."/>
            <person name="Vaughan M.M."/>
            <person name="Alexander N.J."/>
            <person name="Busman M."/>
            <person name="Gutierrez S."/>
        </authorList>
    </citation>
    <scope>NUCLEOTIDE SEQUENCE [LARGE SCALE GENOMIC DNA]</scope>
    <source>
        <strain evidence="3 4">IBT 40837</strain>
    </source>
</reference>
<accession>A0A395NGR6</accession>
<dbReference type="Gene3D" id="3.40.50.300">
    <property type="entry name" value="P-loop containing nucleotide triphosphate hydrolases"/>
    <property type="match status" value="1"/>
</dbReference>
<dbReference type="CDD" id="cd19495">
    <property type="entry name" value="Elp6"/>
    <property type="match status" value="1"/>
</dbReference>
<gene>
    <name evidence="3" type="ORF">TARUN_7202</name>
</gene>
<dbReference type="GO" id="GO:0033588">
    <property type="term" value="C:elongator holoenzyme complex"/>
    <property type="evidence" value="ECO:0007669"/>
    <property type="project" value="InterPro"/>
</dbReference>
<name>A0A395NGR6_TRIAR</name>
<protein>
    <submittedName>
        <fullName evidence="3">Uncharacterized protein</fullName>
    </submittedName>
</protein>
<evidence type="ECO:0000256" key="2">
    <source>
        <dbReference type="ARBA" id="ARBA00008837"/>
    </source>
</evidence>
<dbReference type="STRING" id="490622.A0A395NGR6"/>
<evidence type="ECO:0000313" key="3">
    <source>
        <dbReference type="EMBL" id="RFU75037.1"/>
    </source>
</evidence>
<evidence type="ECO:0000313" key="4">
    <source>
        <dbReference type="Proteomes" id="UP000266272"/>
    </source>
</evidence>
<dbReference type="GO" id="GO:0002098">
    <property type="term" value="P:tRNA wobble uridine modification"/>
    <property type="evidence" value="ECO:0007669"/>
    <property type="project" value="InterPro"/>
</dbReference>
<comment type="caution">
    <text evidence="3">The sequence shown here is derived from an EMBL/GenBank/DDBJ whole genome shotgun (WGS) entry which is preliminary data.</text>
</comment>
<organism evidence="3 4">
    <name type="scientific">Trichoderma arundinaceum</name>
    <dbReference type="NCBI Taxonomy" id="490622"/>
    <lineage>
        <taxon>Eukaryota</taxon>
        <taxon>Fungi</taxon>
        <taxon>Dikarya</taxon>
        <taxon>Ascomycota</taxon>
        <taxon>Pezizomycotina</taxon>
        <taxon>Sordariomycetes</taxon>
        <taxon>Hypocreomycetidae</taxon>
        <taxon>Hypocreales</taxon>
        <taxon>Hypocreaceae</taxon>
        <taxon>Trichoderma</taxon>
    </lineage>
</organism>
<dbReference type="PANTHER" id="PTHR16184">
    <property type="entry name" value="ELONGATOR COMPLEX PROTEIN 6"/>
    <property type="match status" value="1"/>
</dbReference>
<dbReference type="InterPro" id="IPR027417">
    <property type="entry name" value="P-loop_NTPase"/>
</dbReference>
<dbReference type="Proteomes" id="UP000266272">
    <property type="component" value="Unassembled WGS sequence"/>
</dbReference>
<dbReference type="OrthoDB" id="9995306at2759"/>
<dbReference type="InterPro" id="IPR018627">
    <property type="entry name" value="ELP6"/>
</dbReference>
<dbReference type="PANTHER" id="PTHR16184:SF6">
    <property type="entry name" value="ELONGATOR COMPLEX PROTEIN 6"/>
    <property type="match status" value="1"/>
</dbReference>
<dbReference type="Pfam" id="PF09807">
    <property type="entry name" value="ELP6"/>
    <property type="match status" value="1"/>
</dbReference>
<proteinExistence type="inferred from homology"/>
<dbReference type="AlphaFoldDB" id="A0A395NGR6"/>
<sequence>MSSKIPPLLEPYLGLPEEASLIILTNVLGASSNWLVLRYLYSILQQGRGAGADEREESGVVLVSFMRDLAFWREGASRLGLDLDSLSRAGKFSFVDGLAGLLSGGQGSESTGDRGRVLKGGKLDDVRRGIEAAIGDVRLASKVLIVDQLDELLAISGEEDVTGLALEGMLLSLREAKHKAAWSQLTWHYQRVHATVLTFSADDALLRTQTTSLERSHAALVLAQSHAADVVLSLRMLDTGVAKDVSGVVRITDRGGEEESAEYLYHVGADGNVKVFERGA</sequence>
<comment type="similarity">
    <text evidence="2">Belongs to the ELP6 family.</text>
</comment>
<keyword evidence="4" id="KW-1185">Reference proteome</keyword>
<evidence type="ECO:0000256" key="1">
    <source>
        <dbReference type="ARBA" id="ARBA00005043"/>
    </source>
</evidence>